<evidence type="ECO:0000313" key="1">
    <source>
        <dbReference type="EMBL" id="ARW68531.1"/>
    </source>
</evidence>
<proteinExistence type="predicted"/>
<organism evidence="1">
    <name type="scientific">Taenioma perpusillum</name>
    <dbReference type="NCBI Taxonomy" id="210852"/>
    <lineage>
        <taxon>Eukaryota</taxon>
        <taxon>Rhodophyta</taxon>
        <taxon>Florideophyceae</taxon>
        <taxon>Rhodymeniophycidae</taxon>
        <taxon>Ceramiales</taxon>
        <taxon>Delesseriaceae</taxon>
        <taxon>Taenioma</taxon>
    </lineage>
</organism>
<dbReference type="RefSeq" id="YP_009399134.1">
    <property type="nucleotide sequence ID" value="NC_035295.1"/>
</dbReference>
<gene>
    <name evidence="1" type="primary">petP</name>
</gene>
<accession>A0A1Z1MRZ2</accession>
<dbReference type="AlphaFoldDB" id="A0A1Z1MRZ2"/>
<protein>
    <submittedName>
        <fullName evidence="1">Cytochrome b6-f complex subunit PetP</fullName>
    </submittedName>
</protein>
<dbReference type="GeneID" id="33361777"/>
<name>A0A1Z1MRZ2_9FLOR</name>
<sequence length="69" mass="8317">MLYKNLKTVNIIKIPINIKLKLLKDLYNKLNVKIVGYIKIRDRYNVLLIEISSYIRIWILYSEISIYSK</sequence>
<keyword evidence="1" id="KW-0934">Plastid</keyword>
<dbReference type="EMBL" id="MF101452">
    <property type="protein sequence ID" value="ARW68531.1"/>
    <property type="molecule type" value="Genomic_DNA"/>
</dbReference>
<reference evidence="1" key="1">
    <citation type="journal article" date="2017" name="J. Phycol.">
        <title>Analysis of chloroplast genomes and a supermatrix inform reclassification of the Rhodomelaceae (Rhodophyta).</title>
        <authorList>
            <person name="Diaz-Tapia P."/>
            <person name="Maggs C.A."/>
            <person name="West J.A."/>
            <person name="Verbruggen H."/>
        </authorList>
    </citation>
    <scope>NUCLEOTIDE SEQUENCE</scope>
    <source>
        <strain evidence="1">PD1676</strain>
    </source>
</reference>
<keyword evidence="1" id="KW-0150">Chloroplast</keyword>
<geneLocation type="chloroplast" evidence="1"/>